<dbReference type="WBParaSite" id="nRc.2.0.1.t12387-RA">
    <property type="protein sequence ID" value="nRc.2.0.1.t12387-RA"/>
    <property type="gene ID" value="nRc.2.0.1.g12387"/>
</dbReference>
<dbReference type="AlphaFoldDB" id="A0A915IER3"/>
<sequence length="110" mass="12359">GVEIESDFDSDCFDIAFSVVNVSFGGIELCFTVIDWITVDCAMDETVVKDRVDDGDSAKEMKTEAYCRRRTTCRNSSIVVRRLVSIDRKPSDCAPDFVEKGDKLSFRSNI</sequence>
<reference evidence="2" key="1">
    <citation type="submission" date="2022-11" db="UniProtKB">
        <authorList>
            <consortium name="WormBaseParasite"/>
        </authorList>
    </citation>
    <scope>IDENTIFICATION</scope>
</reference>
<protein>
    <submittedName>
        <fullName evidence="2">Uncharacterized protein</fullName>
    </submittedName>
</protein>
<name>A0A915IER3_ROMCU</name>
<accession>A0A915IER3</accession>
<organism evidence="1 2">
    <name type="scientific">Romanomermis culicivorax</name>
    <name type="common">Nematode worm</name>
    <dbReference type="NCBI Taxonomy" id="13658"/>
    <lineage>
        <taxon>Eukaryota</taxon>
        <taxon>Metazoa</taxon>
        <taxon>Ecdysozoa</taxon>
        <taxon>Nematoda</taxon>
        <taxon>Enoplea</taxon>
        <taxon>Dorylaimia</taxon>
        <taxon>Mermithida</taxon>
        <taxon>Mermithoidea</taxon>
        <taxon>Mermithidae</taxon>
        <taxon>Romanomermis</taxon>
    </lineage>
</organism>
<evidence type="ECO:0000313" key="2">
    <source>
        <dbReference type="WBParaSite" id="nRc.2.0.1.t12387-RA"/>
    </source>
</evidence>
<keyword evidence="1" id="KW-1185">Reference proteome</keyword>
<evidence type="ECO:0000313" key="1">
    <source>
        <dbReference type="Proteomes" id="UP000887565"/>
    </source>
</evidence>
<proteinExistence type="predicted"/>
<dbReference type="Proteomes" id="UP000887565">
    <property type="component" value="Unplaced"/>
</dbReference>